<feature type="transmembrane region" description="Helical" evidence="1">
    <location>
        <begin position="105"/>
        <end position="122"/>
    </location>
</feature>
<evidence type="ECO:0000313" key="2">
    <source>
        <dbReference type="EMBL" id="GAA2108296.1"/>
    </source>
</evidence>
<proteinExistence type="predicted"/>
<comment type="caution">
    <text evidence="2">The sequence shown here is derived from an EMBL/GenBank/DDBJ whole genome shotgun (WGS) entry which is preliminary data.</text>
</comment>
<organism evidence="2 3">
    <name type="scientific">Kocuria atrinae</name>
    <dbReference type="NCBI Taxonomy" id="592377"/>
    <lineage>
        <taxon>Bacteria</taxon>
        <taxon>Bacillati</taxon>
        <taxon>Actinomycetota</taxon>
        <taxon>Actinomycetes</taxon>
        <taxon>Micrococcales</taxon>
        <taxon>Micrococcaceae</taxon>
        <taxon>Kocuria</taxon>
    </lineage>
</organism>
<evidence type="ECO:0008006" key="4">
    <source>
        <dbReference type="Google" id="ProtNLM"/>
    </source>
</evidence>
<sequence length="139" mass="14473">MVPASQQKSPDRPWAVWLIGAIVGVEALALAYVGVRFVISLFSEHVVPTAGIIFGAVVMLGAAAWLGSAAWGTVKGLRWPRAAILVSQAFLVIVGISLTQVGARAIGVACVAAAIVALVALFNRATVAWMGESTRHPSR</sequence>
<gene>
    <name evidence="2" type="ORF">GCM10009824_01410</name>
</gene>
<evidence type="ECO:0000313" key="3">
    <source>
        <dbReference type="Proteomes" id="UP001500166"/>
    </source>
</evidence>
<feature type="transmembrane region" description="Helical" evidence="1">
    <location>
        <begin position="46"/>
        <end position="67"/>
    </location>
</feature>
<keyword evidence="1" id="KW-0472">Membrane</keyword>
<reference evidence="3" key="1">
    <citation type="journal article" date="2019" name="Int. J. Syst. Evol. Microbiol.">
        <title>The Global Catalogue of Microorganisms (GCM) 10K type strain sequencing project: providing services to taxonomists for standard genome sequencing and annotation.</title>
        <authorList>
            <consortium name="The Broad Institute Genomics Platform"/>
            <consortium name="The Broad Institute Genome Sequencing Center for Infectious Disease"/>
            <person name="Wu L."/>
            <person name="Ma J."/>
        </authorList>
    </citation>
    <scope>NUCLEOTIDE SEQUENCE [LARGE SCALE GENOMIC DNA]</scope>
    <source>
        <strain evidence="3">JCM 15914</strain>
    </source>
</reference>
<accession>A0ABP5J084</accession>
<feature type="transmembrane region" description="Helical" evidence="1">
    <location>
        <begin position="14"/>
        <end position="39"/>
    </location>
</feature>
<keyword evidence="1" id="KW-1133">Transmembrane helix</keyword>
<dbReference type="RefSeq" id="WP_344223161.1">
    <property type="nucleotide sequence ID" value="NZ_BAAAQA010000002.1"/>
</dbReference>
<name>A0ABP5J084_9MICC</name>
<dbReference type="EMBL" id="BAAAQA010000002">
    <property type="protein sequence ID" value="GAA2108296.1"/>
    <property type="molecule type" value="Genomic_DNA"/>
</dbReference>
<keyword evidence="1" id="KW-0812">Transmembrane</keyword>
<evidence type="ECO:0000256" key="1">
    <source>
        <dbReference type="SAM" id="Phobius"/>
    </source>
</evidence>
<protein>
    <recommendedName>
        <fullName evidence="4">Integral membrane protein</fullName>
    </recommendedName>
</protein>
<feature type="transmembrane region" description="Helical" evidence="1">
    <location>
        <begin position="79"/>
        <end position="98"/>
    </location>
</feature>
<keyword evidence="3" id="KW-1185">Reference proteome</keyword>
<dbReference type="Proteomes" id="UP001500166">
    <property type="component" value="Unassembled WGS sequence"/>
</dbReference>